<evidence type="ECO:0000313" key="2">
    <source>
        <dbReference type="Proteomes" id="UP000092695"/>
    </source>
</evidence>
<dbReference type="KEGG" id="woc:BA177_11380"/>
<sequence>MLRLLAGTTVVLTVAVTPLFFFEPAAAMPAFAREYGVSCNVCHAAYPRLNAFGETFAGDMNMRLPNWKEHTVQTGDEQLALSDSLPLAIRLQAFIQGRDGESINPISGEVEGDASVDFQAPYLVKLLSSAPLTEHISYYVYAIFAEKGGNGEVIVEDAWFSHDDLFGTGVGLQLGQFQVSDLMFPREIRLTFQDYMAYRMAGITYDRGIILGREAGPLDISVGFVNGNGIEQNFSINSPGYRRADRLFDNDTQKSAFGRIGATLGPASIGLFGLSGRQMNAIGPAGLDSGQRRTDKRIVGVDVSGDFGSKWYWFGQYLWNSWDGFLDPAIDYTWSGGFAGIDYIHSDKWVFSALYNHANANDFENTDTVYEGIAMDTLTFGVSYYFMRNVKGTIEANFDILNDEPQSGIYYTGHLSKEHYILVGIDAAF</sequence>
<dbReference type="RefSeq" id="WP_068616321.1">
    <property type="nucleotide sequence ID" value="NZ_CP016268.1"/>
</dbReference>
<keyword evidence="2" id="KW-1185">Reference proteome</keyword>
<organism evidence="1 2">
    <name type="scientific">Woeseia oceani</name>
    <dbReference type="NCBI Taxonomy" id="1548547"/>
    <lineage>
        <taxon>Bacteria</taxon>
        <taxon>Pseudomonadati</taxon>
        <taxon>Pseudomonadota</taxon>
        <taxon>Gammaproteobacteria</taxon>
        <taxon>Woeseiales</taxon>
        <taxon>Woeseiaceae</taxon>
        <taxon>Woeseia</taxon>
    </lineage>
</organism>
<gene>
    <name evidence="1" type="ORF">BA177_11380</name>
</gene>
<dbReference type="STRING" id="1548547.BA177_11380"/>
<dbReference type="SUPFAM" id="SSF56935">
    <property type="entry name" value="Porins"/>
    <property type="match status" value="1"/>
</dbReference>
<reference evidence="1 2" key="1">
    <citation type="submission" date="2016-06" db="EMBL/GenBank/DDBJ databases">
        <title>Complete genome sequence of a deep-branching marine Gamma Proteobacterium Woeseia oceani type strain XK5.</title>
        <authorList>
            <person name="Mu D."/>
            <person name="Du Z."/>
        </authorList>
    </citation>
    <scope>NUCLEOTIDE SEQUENCE [LARGE SCALE GENOMIC DNA]</scope>
    <source>
        <strain evidence="1 2">XK5</strain>
    </source>
</reference>
<name>A0A193LGP7_9GAMM</name>
<dbReference type="OrthoDB" id="9771424at2"/>
<proteinExistence type="predicted"/>
<protein>
    <submittedName>
        <fullName evidence="1">Uncharacterized protein</fullName>
    </submittedName>
</protein>
<dbReference type="Proteomes" id="UP000092695">
    <property type="component" value="Chromosome"/>
</dbReference>
<evidence type="ECO:0000313" key="1">
    <source>
        <dbReference type="EMBL" id="ANO51720.1"/>
    </source>
</evidence>
<dbReference type="AlphaFoldDB" id="A0A193LGP7"/>
<dbReference type="EMBL" id="CP016268">
    <property type="protein sequence ID" value="ANO51720.1"/>
    <property type="molecule type" value="Genomic_DNA"/>
</dbReference>
<accession>A0A193LGP7</accession>